<protein>
    <recommendedName>
        <fullName evidence="3">Secreted protein</fullName>
    </recommendedName>
</protein>
<proteinExistence type="predicted"/>
<evidence type="ECO:0008006" key="3">
    <source>
        <dbReference type="Google" id="ProtNLM"/>
    </source>
</evidence>
<organism evidence="1 2">
    <name type="scientific">Nocardia goodfellowii</name>
    <dbReference type="NCBI Taxonomy" id="882446"/>
    <lineage>
        <taxon>Bacteria</taxon>
        <taxon>Bacillati</taxon>
        <taxon>Actinomycetota</taxon>
        <taxon>Actinomycetes</taxon>
        <taxon>Mycobacteriales</taxon>
        <taxon>Nocardiaceae</taxon>
        <taxon>Nocardia</taxon>
    </lineage>
</organism>
<gene>
    <name evidence="1" type="ORF">BJ987_007075</name>
</gene>
<evidence type="ECO:0000313" key="2">
    <source>
        <dbReference type="Proteomes" id="UP001519325"/>
    </source>
</evidence>
<keyword evidence="2" id="KW-1185">Reference proteome</keyword>
<accession>A0ABS4QR40</accession>
<dbReference type="Proteomes" id="UP001519325">
    <property type="component" value="Unassembled WGS sequence"/>
</dbReference>
<comment type="caution">
    <text evidence="1">The sequence shown here is derived from an EMBL/GenBank/DDBJ whole genome shotgun (WGS) entry which is preliminary data.</text>
</comment>
<evidence type="ECO:0000313" key="1">
    <source>
        <dbReference type="EMBL" id="MBP2194174.1"/>
    </source>
</evidence>
<dbReference type="EMBL" id="JAGGMR010000001">
    <property type="protein sequence ID" value="MBP2194174.1"/>
    <property type="molecule type" value="Genomic_DNA"/>
</dbReference>
<reference evidence="1 2" key="1">
    <citation type="submission" date="2021-03" db="EMBL/GenBank/DDBJ databases">
        <title>Sequencing the genomes of 1000 actinobacteria strains.</title>
        <authorList>
            <person name="Klenk H.-P."/>
        </authorList>
    </citation>
    <scope>NUCLEOTIDE SEQUENCE [LARGE SCALE GENOMIC DNA]</scope>
    <source>
        <strain evidence="1 2">DSM 45516</strain>
    </source>
</reference>
<sequence>MAALGAVIAALVGAVLGARLTQRREADNWSRDQRLAAYTALLEAVEECSEAFTLLASSLDLWRYDWDRIKSNKPKVSKLLGDWDAGGAKVDKAVTAAELVASSELLPTVIVTRFAYHRQSILLMQFDYMQQIDADAWKSVQSQTFDTLNKLRAAFRHDIQRTLNPETAWASMARSSGRRGKALLQRLRHSVSRATSGELAPSHQQ</sequence>
<dbReference type="RefSeq" id="WP_209897335.1">
    <property type="nucleotide sequence ID" value="NZ_JAGGMR010000001.1"/>
</dbReference>
<name>A0ABS4QR40_9NOCA</name>